<sequence>MCGWTCYGAIPCQLLMSPVYASALGEQVEAPGWLKLLLHCKNHLENPSV</sequence>
<keyword evidence="2" id="KW-1185">Reference proteome</keyword>
<dbReference type="AlphaFoldDB" id="W6Z818"/>
<evidence type="ECO:0000313" key="2">
    <source>
        <dbReference type="Proteomes" id="UP000054032"/>
    </source>
</evidence>
<gene>
    <name evidence="1" type="ORF">COCMIDRAFT_93633</name>
</gene>
<protein>
    <submittedName>
        <fullName evidence="1">Uncharacterized protein</fullName>
    </submittedName>
</protein>
<organism evidence="1 2">
    <name type="scientific">Bipolaris oryzae ATCC 44560</name>
    <dbReference type="NCBI Taxonomy" id="930090"/>
    <lineage>
        <taxon>Eukaryota</taxon>
        <taxon>Fungi</taxon>
        <taxon>Dikarya</taxon>
        <taxon>Ascomycota</taxon>
        <taxon>Pezizomycotina</taxon>
        <taxon>Dothideomycetes</taxon>
        <taxon>Pleosporomycetidae</taxon>
        <taxon>Pleosporales</taxon>
        <taxon>Pleosporineae</taxon>
        <taxon>Pleosporaceae</taxon>
        <taxon>Bipolaris</taxon>
    </lineage>
</organism>
<dbReference type="KEGG" id="bor:COCMIDRAFT_93633"/>
<dbReference type="EMBL" id="KI963971">
    <property type="protein sequence ID" value="EUC46150.1"/>
    <property type="molecule type" value="Genomic_DNA"/>
</dbReference>
<dbReference type="RefSeq" id="XP_007687377.1">
    <property type="nucleotide sequence ID" value="XM_007689187.1"/>
</dbReference>
<dbReference type="HOGENOM" id="CLU_3142790_0_0_1"/>
<dbReference type="Proteomes" id="UP000054032">
    <property type="component" value="Unassembled WGS sequence"/>
</dbReference>
<dbReference type="GeneID" id="19128295"/>
<evidence type="ECO:0000313" key="1">
    <source>
        <dbReference type="EMBL" id="EUC46150.1"/>
    </source>
</evidence>
<accession>W6Z818</accession>
<proteinExistence type="predicted"/>
<reference evidence="1 2" key="1">
    <citation type="journal article" date="2013" name="PLoS Genet.">
        <title>Comparative genome structure, secondary metabolite, and effector coding capacity across Cochliobolus pathogens.</title>
        <authorList>
            <person name="Condon B.J."/>
            <person name="Leng Y."/>
            <person name="Wu D."/>
            <person name="Bushley K.E."/>
            <person name="Ohm R.A."/>
            <person name="Otillar R."/>
            <person name="Martin J."/>
            <person name="Schackwitz W."/>
            <person name="Grimwood J."/>
            <person name="MohdZainudin N."/>
            <person name="Xue C."/>
            <person name="Wang R."/>
            <person name="Manning V.A."/>
            <person name="Dhillon B."/>
            <person name="Tu Z.J."/>
            <person name="Steffenson B.J."/>
            <person name="Salamov A."/>
            <person name="Sun H."/>
            <person name="Lowry S."/>
            <person name="LaButti K."/>
            <person name="Han J."/>
            <person name="Copeland A."/>
            <person name="Lindquist E."/>
            <person name="Barry K."/>
            <person name="Schmutz J."/>
            <person name="Baker S.E."/>
            <person name="Ciuffetti L.M."/>
            <person name="Grigoriev I.V."/>
            <person name="Zhong S."/>
            <person name="Turgeon B.G."/>
        </authorList>
    </citation>
    <scope>NUCLEOTIDE SEQUENCE [LARGE SCALE GENOMIC DNA]</scope>
    <source>
        <strain evidence="1 2">ATCC 44560</strain>
    </source>
</reference>
<name>W6Z818_COCMI</name>